<dbReference type="EMBL" id="JANBVN010000130">
    <property type="protein sequence ID" value="KAJ9139344.1"/>
    <property type="molecule type" value="Genomic_DNA"/>
</dbReference>
<evidence type="ECO:0000313" key="5">
    <source>
        <dbReference type="EMBL" id="KAJ9139344.1"/>
    </source>
</evidence>
<reference evidence="5" key="1">
    <citation type="submission" date="2022-07" db="EMBL/GenBank/DDBJ databases">
        <title>Fungi with potential for degradation of polypropylene.</title>
        <authorList>
            <person name="Gostincar C."/>
        </authorList>
    </citation>
    <scope>NUCLEOTIDE SEQUENCE</scope>
    <source>
        <strain evidence="5">EXF-13287</strain>
    </source>
</reference>
<name>A0AA38RLM9_9PEZI</name>
<evidence type="ECO:0000256" key="4">
    <source>
        <dbReference type="ARBA" id="ARBA00022691"/>
    </source>
</evidence>
<dbReference type="Proteomes" id="UP001174691">
    <property type="component" value="Unassembled WGS sequence"/>
</dbReference>
<dbReference type="SUPFAM" id="SSF53335">
    <property type="entry name" value="S-adenosyl-L-methionine-dependent methyltransferases"/>
    <property type="match status" value="1"/>
</dbReference>
<evidence type="ECO:0000313" key="6">
    <source>
        <dbReference type="Proteomes" id="UP001174691"/>
    </source>
</evidence>
<organism evidence="5 6">
    <name type="scientific">Coniochaeta hoffmannii</name>
    <dbReference type="NCBI Taxonomy" id="91930"/>
    <lineage>
        <taxon>Eukaryota</taxon>
        <taxon>Fungi</taxon>
        <taxon>Dikarya</taxon>
        <taxon>Ascomycota</taxon>
        <taxon>Pezizomycotina</taxon>
        <taxon>Sordariomycetes</taxon>
        <taxon>Sordariomycetidae</taxon>
        <taxon>Coniochaetales</taxon>
        <taxon>Coniochaetaceae</taxon>
        <taxon>Coniochaeta</taxon>
    </lineage>
</organism>
<dbReference type="InterPro" id="IPR008854">
    <property type="entry name" value="TPMT"/>
</dbReference>
<dbReference type="Pfam" id="PF05724">
    <property type="entry name" value="TPMT"/>
    <property type="match status" value="1"/>
</dbReference>
<evidence type="ECO:0000256" key="1">
    <source>
        <dbReference type="ARBA" id="ARBA00022553"/>
    </source>
</evidence>
<dbReference type="GO" id="GO:0032259">
    <property type="term" value="P:methylation"/>
    <property type="evidence" value="ECO:0007669"/>
    <property type="project" value="UniProtKB-KW"/>
</dbReference>
<comment type="caution">
    <text evidence="5">The sequence shown here is derived from an EMBL/GenBank/DDBJ whole genome shotgun (WGS) entry which is preliminary data.</text>
</comment>
<dbReference type="GO" id="GO:0008757">
    <property type="term" value="F:S-adenosylmethionine-dependent methyltransferase activity"/>
    <property type="evidence" value="ECO:0007669"/>
    <property type="project" value="InterPro"/>
</dbReference>
<keyword evidence="1" id="KW-0597">Phosphoprotein</keyword>
<proteinExistence type="predicted"/>
<keyword evidence="3" id="KW-0808">Transferase</keyword>
<keyword evidence="6" id="KW-1185">Reference proteome</keyword>
<sequence length="279" mass="30770">MTSSKPEEPGRLQSTFQGADFTAHGSKWDALWKESYTPWDRGGPSLALADLVRENKALFPAAAAGRDGKRRTALVPGCGRGYDVLLLSALGYDVVGLDYSDQAVREAAANEESVREGKNKEIYDAVSVAERGAVTWVQGDFFDDAWLDKVGRREFDVIFDYTFFCALPPEARPKWAKRMASLLAPDTGRLVCLEWPLAKDPSTGGPPWGLSAETYVAHLGHPGEEIRYSEDDKPLAEEVQRPATEAGLKRLARVQPSRTHKPGYDSDGKVIDFISVWSH</sequence>
<dbReference type="PANTHER" id="PTHR32183">
    <property type="match status" value="1"/>
</dbReference>
<dbReference type="CDD" id="cd02440">
    <property type="entry name" value="AdoMet_MTases"/>
    <property type="match status" value="1"/>
</dbReference>
<gene>
    <name evidence="5" type="ORF">NKR19_g7469</name>
</gene>
<keyword evidence="2 5" id="KW-0489">Methyltransferase</keyword>
<accession>A0AA38RLM9</accession>
<dbReference type="AlphaFoldDB" id="A0AA38RLM9"/>
<evidence type="ECO:0000256" key="3">
    <source>
        <dbReference type="ARBA" id="ARBA00022679"/>
    </source>
</evidence>
<keyword evidence="4" id="KW-0949">S-adenosyl-L-methionine</keyword>
<dbReference type="Gene3D" id="3.40.50.150">
    <property type="entry name" value="Vaccinia Virus protein VP39"/>
    <property type="match status" value="1"/>
</dbReference>
<protein>
    <submittedName>
        <fullName evidence="5">S-adenosyl-L-methionine-dependent methyltransferase</fullName>
    </submittedName>
</protein>
<dbReference type="PROSITE" id="PS51585">
    <property type="entry name" value="SAM_MT_TPMT"/>
    <property type="match status" value="1"/>
</dbReference>
<evidence type="ECO:0000256" key="2">
    <source>
        <dbReference type="ARBA" id="ARBA00022603"/>
    </source>
</evidence>
<dbReference type="PANTHER" id="PTHR32183:SF6">
    <property type="entry name" value="CYSTEINE SULFINATE DESULFINASE_CYSTEINE DESULFURASE AND RELATED ENZYMES"/>
    <property type="match status" value="1"/>
</dbReference>
<dbReference type="InterPro" id="IPR029063">
    <property type="entry name" value="SAM-dependent_MTases_sf"/>
</dbReference>